<reference evidence="9" key="1">
    <citation type="submission" date="2020-04" db="EMBL/GenBank/DDBJ databases">
        <authorList>
            <person name="Alioto T."/>
            <person name="Alioto T."/>
            <person name="Gomez Garrido J."/>
        </authorList>
    </citation>
    <scope>NUCLEOTIDE SEQUENCE</scope>
    <source>
        <strain evidence="9">A484AB</strain>
    </source>
</reference>
<comment type="caution">
    <text evidence="9">The sequence shown here is derived from an EMBL/GenBank/DDBJ whole genome shotgun (WGS) entry which is preliminary data.</text>
</comment>
<dbReference type="GO" id="GO:0016538">
    <property type="term" value="F:cyclin-dependent protein serine/threonine kinase regulator activity"/>
    <property type="evidence" value="ECO:0007669"/>
    <property type="project" value="InterPro"/>
</dbReference>
<keyword evidence="2" id="KW-0132">Cell division</keyword>
<dbReference type="Gene3D" id="1.10.472.10">
    <property type="entry name" value="Cyclin-like"/>
    <property type="match status" value="2"/>
</dbReference>
<accession>A0A7D9IT69</accession>
<dbReference type="InterPro" id="IPR048258">
    <property type="entry name" value="Cyclins_cyclin-box"/>
</dbReference>
<evidence type="ECO:0000256" key="6">
    <source>
        <dbReference type="SAM" id="MobiDB-lite"/>
    </source>
</evidence>
<evidence type="ECO:0000256" key="5">
    <source>
        <dbReference type="RuleBase" id="RU000383"/>
    </source>
</evidence>
<dbReference type="CDD" id="cd20510">
    <property type="entry name" value="CYCLIN_CCNB3_rpt2"/>
    <property type="match status" value="1"/>
</dbReference>
<sequence length="449" mass="51001">MKSQRISLASNQENAKESIAGKGNTTSSRVMPSDRRKSKENAKRQAEESPNNAPTRKRSALGDMTNASELESNARKSKAKCAVKSKADKNINATRQLSTYQTRRRSKEASFVAKKNVENQSLTSQNASKITEENKPAFTEEDLEDIVFSELLSQSETARNSEVANSELGGVVVPAEPEKPVYNDIDTDTTDEFAMAEYANEIFKNMKKREEMYVLTAYLSKRPKINANMRAILVDWLVEVQENFELYHETLYLAVKIVDHYLEKTNIERDQLQLLGATAVFLACKMEERHPPYLDDFLFICDDAYKKTDLLRMETKVFAALDYCLAIPIPYRFLRRFAKAADATMETLTLARYILETSLLEYDFVPVRASKMAAACLSLAMEMKNLNKWTPTLVYYTGYTRQELSELVTKLNVLLSGQPKKNLKTVHSKYSHSVFFQVAKTPVLDVLAM</sequence>
<keyword evidence="3 5" id="KW-0195">Cyclin</keyword>
<feature type="compositionally biased region" description="Basic and acidic residues" evidence="6">
    <location>
        <begin position="32"/>
        <end position="47"/>
    </location>
</feature>
<dbReference type="AlphaFoldDB" id="A0A7D9IT69"/>
<proteinExistence type="inferred from homology"/>
<keyword evidence="10" id="KW-1185">Reference proteome</keyword>
<evidence type="ECO:0000259" key="8">
    <source>
        <dbReference type="SMART" id="SM01332"/>
    </source>
</evidence>
<evidence type="ECO:0000256" key="1">
    <source>
        <dbReference type="ARBA" id="ARBA00006955"/>
    </source>
</evidence>
<feature type="compositionally biased region" description="Polar residues" evidence="6">
    <location>
        <begin position="1"/>
        <end position="13"/>
    </location>
</feature>
<evidence type="ECO:0000256" key="4">
    <source>
        <dbReference type="ARBA" id="ARBA00023306"/>
    </source>
</evidence>
<dbReference type="SUPFAM" id="SSF47954">
    <property type="entry name" value="Cyclin-like"/>
    <property type="match status" value="2"/>
</dbReference>
<keyword evidence="4" id="KW-0131">Cell cycle</keyword>
<dbReference type="InterPro" id="IPR006671">
    <property type="entry name" value="Cyclin_N"/>
</dbReference>
<evidence type="ECO:0000259" key="7">
    <source>
        <dbReference type="SMART" id="SM00385"/>
    </source>
</evidence>
<dbReference type="InterPro" id="IPR013763">
    <property type="entry name" value="Cyclin-like_dom"/>
</dbReference>
<dbReference type="GO" id="GO:0051301">
    <property type="term" value="P:cell division"/>
    <property type="evidence" value="ECO:0007669"/>
    <property type="project" value="UniProtKB-KW"/>
</dbReference>
<dbReference type="PANTHER" id="PTHR10177">
    <property type="entry name" value="CYCLINS"/>
    <property type="match status" value="1"/>
</dbReference>
<dbReference type="InterPro" id="IPR039361">
    <property type="entry name" value="Cyclin"/>
</dbReference>
<dbReference type="InterPro" id="IPR036915">
    <property type="entry name" value="Cyclin-like_sf"/>
</dbReference>
<dbReference type="Pfam" id="PF00134">
    <property type="entry name" value="Cyclin_N"/>
    <property type="match status" value="1"/>
</dbReference>
<protein>
    <submittedName>
        <fullName evidence="9">G2 mitotic-specific cyclin-B3</fullName>
    </submittedName>
</protein>
<dbReference type="Proteomes" id="UP001152795">
    <property type="component" value="Unassembled WGS sequence"/>
</dbReference>
<dbReference type="GO" id="GO:0044772">
    <property type="term" value="P:mitotic cell cycle phase transition"/>
    <property type="evidence" value="ECO:0007669"/>
    <property type="project" value="InterPro"/>
</dbReference>
<name>A0A7D9IT69_PARCT</name>
<evidence type="ECO:0000313" key="9">
    <source>
        <dbReference type="EMBL" id="CAB4014343.1"/>
    </source>
</evidence>
<dbReference type="SMART" id="SM01332">
    <property type="entry name" value="Cyclin_C"/>
    <property type="match status" value="1"/>
</dbReference>
<evidence type="ECO:0000256" key="3">
    <source>
        <dbReference type="ARBA" id="ARBA00023127"/>
    </source>
</evidence>
<organism evidence="9 10">
    <name type="scientific">Paramuricea clavata</name>
    <name type="common">Red gorgonian</name>
    <name type="synonym">Violescent sea-whip</name>
    <dbReference type="NCBI Taxonomy" id="317549"/>
    <lineage>
        <taxon>Eukaryota</taxon>
        <taxon>Metazoa</taxon>
        <taxon>Cnidaria</taxon>
        <taxon>Anthozoa</taxon>
        <taxon>Octocorallia</taxon>
        <taxon>Malacalcyonacea</taxon>
        <taxon>Plexauridae</taxon>
        <taxon>Paramuricea</taxon>
    </lineage>
</organism>
<dbReference type="EMBL" id="CACRXK020008263">
    <property type="protein sequence ID" value="CAB4014343.1"/>
    <property type="molecule type" value="Genomic_DNA"/>
</dbReference>
<dbReference type="FunFam" id="1.10.472.10:FF:000005">
    <property type="entry name" value="G2/mitotic-specific cyclin B"/>
    <property type="match status" value="1"/>
</dbReference>
<feature type="region of interest" description="Disordered" evidence="6">
    <location>
        <begin position="1"/>
        <end position="87"/>
    </location>
</feature>
<dbReference type="OrthoDB" id="5590282at2759"/>
<dbReference type="Pfam" id="PF02984">
    <property type="entry name" value="Cyclin_C"/>
    <property type="match status" value="1"/>
</dbReference>
<gene>
    <name evidence="9" type="ORF">PACLA_8A035116</name>
</gene>
<dbReference type="InterPro" id="IPR046965">
    <property type="entry name" value="Cyclin_A/B-like"/>
</dbReference>
<dbReference type="PROSITE" id="PS00292">
    <property type="entry name" value="CYCLINS"/>
    <property type="match status" value="1"/>
</dbReference>
<evidence type="ECO:0000313" key="10">
    <source>
        <dbReference type="Proteomes" id="UP001152795"/>
    </source>
</evidence>
<feature type="domain" description="Cyclin-like" evidence="7">
    <location>
        <begin position="332"/>
        <end position="413"/>
    </location>
</feature>
<evidence type="ECO:0000256" key="2">
    <source>
        <dbReference type="ARBA" id="ARBA00022618"/>
    </source>
</evidence>
<comment type="similarity">
    <text evidence="1">Belongs to the cyclin family. Cyclin AB subfamily.</text>
</comment>
<dbReference type="CDD" id="cd20508">
    <property type="entry name" value="CYCLIN_CCNB3_rpt1"/>
    <property type="match status" value="1"/>
</dbReference>
<dbReference type="InterPro" id="IPR004367">
    <property type="entry name" value="Cyclin_C-dom"/>
</dbReference>
<dbReference type="SMART" id="SM00385">
    <property type="entry name" value="CYCLIN"/>
    <property type="match status" value="2"/>
</dbReference>
<feature type="domain" description="Cyclin-like" evidence="7">
    <location>
        <begin position="235"/>
        <end position="319"/>
    </location>
</feature>
<feature type="domain" description="Cyclin C-terminal" evidence="8">
    <location>
        <begin position="328"/>
        <end position="444"/>
    </location>
</feature>
<dbReference type="PIRSF" id="PIRSF001771">
    <property type="entry name" value="Cyclin_A_B_D_E"/>
    <property type="match status" value="1"/>
</dbReference>